<dbReference type="PANTHER" id="PTHR33120">
    <property type="entry name" value="EXPRESSED PROTEIN-RELATED"/>
    <property type="match status" value="1"/>
</dbReference>
<proteinExistence type="predicted"/>
<gene>
    <name evidence="3" type="ORF">NCGR_LOCUS18892</name>
</gene>
<dbReference type="InterPro" id="IPR046527">
    <property type="entry name" value="PIR2-like_helical"/>
</dbReference>
<accession>A0A811NMF0</accession>
<evidence type="ECO:0000259" key="1">
    <source>
        <dbReference type="Pfam" id="PF12274"/>
    </source>
</evidence>
<dbReference type="OrthoDB" id="686981at2759"/>
<comment type="caution">
    <text evidence="3">The sequence shown here is derived from an EMBL/GenBank/DDBJ whole genome shotgun (WGS) entry which is preliminary data.</text>
</comment>
<dbReference type="Proteomes" id="UP000604825">
    <property type="component" value="Unassembled WGS sequence"/>
</dbReference>
<evidence type="ECO:0000313" key="3">
    <source>
        <dbReference type="EMBL" id="CAD6227964.1"/>
    </source>
</evidence>
<reference evidence="3" key="1">
    <citation type="submission" date="2020-10" db="EMBL/GenBank/DDBJ databases">
        <authorList>
            <person name="Han B."/>
            <person name="Lu T."/>
            <person name="Zhao Q."/>
            <person name="Huang X."/>
            <person name="Zhao Y."/>
        </authorList>
    </citation>
    <scope>NUCLEOTIDE SEQUENCE</scope>
</reference>
<dbReference type="AlphaFoldDB" id="A0A811NMF0"/>
<protein>
    <submittedName>
        <fullName evidence="3">Uncharacterized protein</fullName>
    </submittedName>
</protein>
<dbReference type="Pfam" id="PF20235">
    <property type="entry name" value="PIR2-like_helical"/>
    <property type="match status" value="1"/>
</dbReference>
<dbReference type="InterPro" id="IPR022059">
    <property type="entry name" value="DUF3615"/>
</dbReference>
<organism evidence="3 4">
    <name type="scientific">Miscanthus lutarioriparius</name>
    <dbReference type="NCBI Taxonomy" id="422564"/>
    <lineage>
        <taxon>Eukaryota</taxon>
        <taxon>Viridiplantae</taxon>
        <taxon>Streptophyta</taxon>
        <taxon>Embryophyta</taxon>
        <taxon>Tracheophyta</taxon>
        <taxon>Spermatophyta</taxon>
        <taxon>Magnoliopsida</taxon>
        <taxon>Liliopsida</taxon>
        <taxon>Poales</taxon>
        <taxon>Poaceae</taxon>
        <taxon>PACMAD clade</taxon>
        <taxon>Panicoideae</taxon>
        <taxon>Andropogonodae</taxon>
        <taxon>Andropogoneae</taxon>
        <taxon>Saccharinae</taxon>
        <taxon>Miscanthus</taxon>
    </lineage>
</organism>
<evidence type="ECO:0000313" key="4">
    <source>
        <dbReference type="Proteomes" id="UP000604825"/>
    </source>
</evidence>
<dbReference type="PANTHER" id="PTHR33120:SF51">
    <property type="entry name" value="PIR2-LIKE HELICAL DOMAIN-CONTAINING PROTEIN"/>
    <property type="match status" value="1"/>
</dbReference>
<feature type="domain" description="PIR2-like helical" evidence="2">
    <location>
        <begin position="1"/>
        <end position="105"/>
    </location>
</feature>
<name>A0A811NMF0_9POAL</name>
<keyword evidence="4" id="KW-1185">Reference proteome</keyword>
<evidence type="ECO:0000259" key="2">
    <source>
        <dbReference type="Pfam" id="PF20235"/>
    </source>
</evidence>
<dbReference type="EMBL" id="CAJGYO010000005">
    <property type="protein sequence ID" value="CAD6227964.1"/>
    <property type="molecule type" value="Genomic_DNA"/>
</dbReference>
<sequence length="358" mass="39526">MSRLPSAELRVTLARGLLVGGHCYGPLHPADNIVANSVWYAAAFPLRPEDRIEADVICAQGTDRAARRSLDGLLACLLHVCPAFSPADALWQLCRSRADLRVATASARCARPSLLRTAEPEVVRAAFQVAAEAARHPDPAAFALFASSVLPCVERDVARLLVGKRGGLSSLDVDRLSKLLVPHPLPDELASCRLLDDEDFNNYFHINFMGQPKEDHHSSSSGAEPGRPLFFFAEAPRPGRHDFQEEDISICCLIEPSPPDVDNCHACLTNKYKINHPSADPVDDSHDLRFGGQCYEIGAIDHDWNFRPTMIVDYLLFDSDRDNGLVEYLHNNFARVDAYCSSLKDNENRGPRVGSNCR</sequence>
<feature type="domain" description="DUF3615" evidence="1">
    <location>
        <begin position="192"/>
        <end position="277"/>
    </location>
</feature>
<dbReference type="Pfam" id="PF12274">
    <property type="entry name" value="DUF3615"/>
    <property type="match status" value="1"/>
</dbReference>